<evidence type="ECO:0000313" key="2">
    <source>
        <dbReference type="Proteomes" id="UP001139971"/>
    </source>
</evidence>
<keyword evidence="2" id="KW-1185">Reference proteome</keyword>
<comment type="caution">
    <text evidence="1">The sequence shown here is derived from an EMBL/GenBank/DDBJ whole genome shotgun (WGS) entry which is preliminary data.</text>
</comment>
<evidence type="ECO:0000313" key="1">
    <source>
        <dbReference type="EMBL" id="MDC8011972.1"/>
    </source>
</evidence>
<dbReference type="Proteomes" id="UP001139971">
    <property type="component" value="Unassembled WGS sequence"/>
</dbReference>
<dbReference type="AlphaFoldDB" id="A0A9X3YHX9"/>
<gene>
    <name evidence="1" type="ORF">OD750_005360</name>
</gene>
<dbReference type="Pfam" id="PF11743">
    <property type="entry name" value="DUF3301"/>
    <property type="match status" value="1"/>
</dbReference>
<reference evidence="1" key="1">
    <citation type="submission" date="2023-02" db="EMBL/GenBank/DDBJ databases">
        <title>Tahibacter soli sp. nov. isolated from soil.</title>
        <authorList>
            <person name="Baek J.H."/>
            <person name="Lee J.K."/>
            <person name="Choi D.G."/>
            <person name="Jeon C.O."/>
        </authorList>
    </citation>
    <scope>NUCLEOTIDE SEQUENCE</scope>
    <source>
        <strain evidence="1">BL</strain>
    </source>
</reference>
<dbReference type="RefSeq" id="WP_263543238.1">
    <property type="nucleotide sequence ID" value="NZ_JAOVZO020000003.1"/>
</dbReference>
<dbReference type="InterPro" id="IPR021732">
    <property type="entry name" value="DUF3301"/>
</dbReference>
<dbReference type="EMBL" id="JAOVZO020000003">
    <property type="protein sequence ID" value="MDC8011972.1"/>
    <property type="molecule type" value="Genomic_DNA"/>
</dbReference>
<name>A0A9X3YHX9_9GAMM</name>
<accession>A0A9X3YHX9</accession>
<organism evidence="1 2">
    <name type="scientific">Tahibacter soli</name>
    <dbReference type="NCBI Taxonomy" id="2983605"/>
    <lineage>
        <taxon>Bacteria</taxon>
        <taxon>Pseudomonadati</taxon>
        <taxon>Pseudomonadota</taxon>
        <taxon>Gammaproteobacteria</taxon>
        <taxon>Lysobacterales</taxon>
        <taxon>Rhodanobacteraceae</taxon>
        <taxon>Tahibacter</taxon>
    </lineage>
</organism>
<protein>
    <submittedName>
        <fullName evidence="1">DUF3301 domain-containing protein</fullName>
    </submittedName>
</protein>
<proteinExistence type="predicted"/>
<sequence length="119" mass="13276">MLESLILLVLVSAVALIWHDAVRSRDRAANVARQLCARADLQLLDQSVGLRRIRFVRAQNGQPGLRREYGFDVSTDGHDRHRGTLVLRAGKLENFSLPLRQPPPTSTVGNVTYLAPRIP</sequence>